<dbReference type="InterPro" id="IPR043129">
    <property type="entry name" value="ATPase_NBD"/>
</dbReference>
<comment type="similarity">
    <text evidence="1">Belongs to the NodU/CmcH family.</text>
</comment>
<evidence type="ECO:0000259" key="3">
    <source>
        <dbReference type="Pfam" id="PF16861"/>
    </source>
</evidence>
<dbReference type="PANTHER" id="PTHR34847:SF1">
    <property type="entry name" value="NODULATION PROTEIN U"/>
    <property type="match status" value="1"/>
</dbReference>
<dbReference type="Gene3D" id="3.30.420.40">
    <property type="match status" value="2"/>
</dbReference>
<sequence>MITLGITGSFSDLAGTFMPDVPEYLFHDSAAALVVDGTVVAAVEEERLNRLKHSNLFPASAAKACLELAGVRAEDVDDVAFFFGEDYADLEVGLEYLKVPDAPVLSARELLTTRLTEALGREFQQGEIHFTKHHRAHAFGSFADSGFDSALAVVIDGNGEAEAVSVFECTDGGLKLLHSYPDRHSLGHLYLALLPFLGFRRFDEYKVMGLAPYGDPSVYRDCFRPHYELSDGGGYTMDSGAVVKHLLHAGFKPRRRGEPIRQQDSDLAAALQATLEEVEHHLLSHWARQTGATRLCLSGGVTHNSTANGRVLQWGLFDEVFVHPASHDAGASAGAAQHRQAEVTGGRRGKGLVNAFLGPDLGDRDVVRAELAGWSAFVDVEEIAPGEEARYAASAVAAGQVVGWAHGRSEFGPRALGHRSILADPRDAGSRDRVNAMIKKREGFRPFAPAVLAESAHEVFDLTATKARLDFMGCVVDVRPEWREKLPAVTHVDGSARVQTVHRDTNPVMWELIDGFRAATDVPVLLNTSFNNFAEPIVQSVGDVLRCLVTTTLDLAVVPGHAVRRKPGFRAVLHTADVVLHPATRLREVATADGSVERIVSFRTQGAKPVSVSEPVFGLLQAAATEPTSAAARGLPADEETLDTLLLLWEHRVVDFRVG</sequence>
<gene>
    <name evidence="4" type="primary">nolO</name>
    <name evidence="4" type="ORF">GCM10010345_43080</name>
</gene>
<dbReference type="Proteomes" id="UP000653644">
    <property type="component" value="Unassembled WGS sequence"/>
</dbReference>
<keyword evidence="5" id="KW-1185">Reference proteome</keyword>
<dbReference type="EMBL" id="BMVN01000014">
    <property type="protein sequence ID" value="GHA33925.1"/>
    <property type="molecule type" value="Genomic_DNA"/>
</dbReference>
<feature type="domain" description="Carbamoyltransferase" evidence="2">
    <location>
        <begin position="24"/>
        <end position="336"/>
    </location>
</feature>
<protein>
    <submittedName>
        <fullName evidence="4">Nodulation protein NolNO</fullName>
    </submittedName>
</protein>
<comment type="caution">
    <text evidence="4">The sequence shown here is derived from an EMBL/GenBank/DDBJ whole genome shotgun (WGS) entry which is preliminary data.</text>
</comment>
<dbReference type="RefSeq" id="WP_189888402.1">
    <property type="nucleotide sequence ID" value="NZ_BMVN01000014.1"/>
</dbReference>
<accession>A0ABQ3CUR6</accession>
<dbReference type="Pfam" id="PF16861">
    <property type="entry name" value="Carbam_trans_C"/>
    <property type="match status" value="1"/>
</dbReference>
<dbReference type="InterPro" id="IPR051338">
    <property type="entry name" value="NodU/CmcH_Carbamoyltrnsfr"/>
</dbReference>
<feature type="domain" description="Carbamoyltransferase C-terminal" evidence="3">
    <location>
        <begin position="393"/>
        <end position="564"/>
    </location>
</feature>
<evidence type="ECO:0000259" key="2">
    <source>
        <dbReference type="Pfam" id="PF02543"/>
    </source>
</evidence>
<evidence type="ECO:0000313" key="5">
    <source>
        <dbReference type="Proteomes" id="UP000653644"/>
    </source>
</evidence>
<reference evidence="5" key="1">
    <citation type="journal article" date="2019" name="Int. J. Syst. Evol. Microbiol.">
        <title>The Global Catalogue of Microorganisms (GCM) 10K type strain sequencing project: providing services to taxonomists for standard genome sequencing and annotation.</title>
        <authorList>
            <consortium name="The Broad Institute Genomics Platform"/>
            <consortium name="The Broad Institute Genome Sequencing Center for Infectious Disease"/>
            <person name="Wu L."/>
            <person name="Ma J."/>
        </authorList>
    </citation>
    <scope>NUCLEOTIDE SEQUENCE [LARGE SCALE GENOMIC DNA]</scope>
    <source>
        <strain evidence="5">JCM 4733</strain>
    </source>
</reference>
<dbReference type="PANTHER" id="PTHR34847">
    <property type="entry name" value="NODULATION PROTEIN U"/>
    <property type="match status" value="1"/>
</dbReference>
<evidence type="ECO:0000313" key="4">
    <source>
        <dbReference type="EMBL" id="GHA33925.1"/>
    </source>
</evidence>
<dbReference type="InterPro" id="IPR038152">
    <property type="entry name" value="Carbam_trans_C_sf"/>
</dbReference>
<dbReference type="Pfam" id="PF02543">
    <property type="entry name" value="Carbam_trans_N"/>
    <property type="match status" value="1"/>
</dbReference>
<proteinExistence type="inferred from homology"/>
<dbReference type="Gene3D" id="3.90.870.20">
    <property type="entry name" value="Carbamoyltransferase, C-terminal domain"/>
    <property type="match status" value="1"/>
</dbReference>
<dbReference type="SUPFAM" id="SSF53067">
    <property type="entry name" value="Actin-like ATPase domain"/>
    <property type="match status" value="1"/>
</dbReference>
<dbReference type="InterPro" id="IPR031730">
    <property type="entry name" value="Carbam_trans_C"/>
</dbReference>
<evidence type="ECO:0000256" key="1">
    <source>
        <dbReference type="ARBA" id="ARBA00006129"/>
    </source>
</evidence>
<dbReference type="InterPro" id="IPR003696">
    <property type="entry name" value="Carbtransf_dom"/>
</dbReference>
<organism evidence="4 5">
    <name type="scientific">Streptomyces canarius</name>
    <dbReference type="NCBI Taxonomy" id="285453"/>
    <lineage>
        <taxon>Bacteria</taxon>
        <taxon>Bacillati</taxon>
        <taxon>Actinomycetota</taxon>
        <taxon>Actinomycetes</taxon>
        <taxon>Kitasatosporales</taxon>
        <taxon>Streptomycetaceae</taxon>
        <taxon>Streptomyces</taxon>
    </lineage>
</organism>
<name>A0ABQ3CUR6_9ACTN</name>